<evidence type="ECO:0000256" key="8">
    <source>
        <dbReference type="SAM" id="Coils"/>
    </source>
</evidence>
<reference evidence="11 12" key="1">
    <citation type="submission" date="2019-08" db="EMBL/GenBank/DDBJ databases">
        <title>In-depth cultivation of the pig gut microbiome towards novel bacterial diversity and tailored functional studies.</title>
        <authorList>
            <person name="Wylensek D."/>
            <person name="Hitch T.C.A."/>
            <person name="Clavel T."/>
        </authorList>
    </citation>
    <scope>NUCLEOTIDE SEQUENCE [LARGE SCALE GENOMIC DNA]</scope>
    <source>
        <strain evidence="11 12">WCA-380-WT-2B</strain>
    </source>
</reference>
<feature type="transmembrane region" description="Helical" evidence="9">
    <location>
        <begin position="166"/>
        <end position="185"/>
    </location>
</feature>
<protein>
    <submittedName>
        <fullName evidence="11">Acyltransferase</fullName>
    </submittedName>
</protein>
<gene>
    <name evidence="11" type="ORF">FYJ26_02740</name>
</gene>
<feature type="coiled-coil region" evidence="8">
    <location>
        <begin position="387"/>
        <end position="418"/>
    </location>
</feature>
<feature type="transmembrane region" description="Helical" evidence="9">
    <location>
        <begin position="74"/>
        <end position="93"/>
    </location>
</feature>
<feature type="transmembrane region" description="Helical" evidence="9">
    <location>
        <begin position="230"/>
        <end position="249"/>
    </location>
</feature>
<accession>A0A6N7VR22</accession>
<feature type="transmembrane region" description="Helical" evidence="9">
    <location>
        <begin position="137"/>
        <end position="157"/>
    </location>
</feature>
<dbReference type="AlphaFoldDB" id="A0A6N7VR22"/>
<proteinExistence type="predicted"/>
<feature type="transmembrane region" description="Helical" evidence="9">
    <location>
        <begin position="201"/>
        <end position="218"/>
    </location>
</feature>
<dbReference type="PANTHER" id="PTHR23028">
    <property type="entry name" value="ACETYLTRANSFERASE"/>
    <property type="match status" value="1"/>
</dbReference>
<evidence type="ECO:0000256" key="6">
    <source>
        <dbReference type="ARBA" id="ARBA00023136"/>
    </source>
</evidence>
<feature type="transmembrane region" description="Helical" evidence="9">
    <location>
        <begin position="12"/>
        <end position="28"/>
    </location>
</feature>
<sequence length="610" mass="71256">MNKIKYIDSFTFLRAIFIIAISIFHTRVHSLSGGFIAVNSFFVLSGFLIMLKLESLRGNELKDYIRYIKKRLKSLMPALYFVLIVSLLVSLIFSKTVFHDSIKSSIPSALSFQNIYQILVGGSYFKQNGYFSMFTHFWYISMQIQFIVIFTLVSYLIRKFSKNKRLCILSFLSLCSMLLMIYFSYDKGNISRVYYGTDTRIYAFLLGAIVYLLKDKFINLSLLLKDKKETLYYFIGPILFFTFIAYFLVDGNSIYTYRLIMPAYTILQAILIGTLFSFETSNIIVINKRKFGFFRSFLYYIGLRSYYIYIWQYVINTFITYFLASSRVNVIYFYILQVIIVIVLSELTYQIYEKLKNKKSYFFVSLIILALLNISAFFIDNPKDNDIKQLEENISKNKKEISKKNKDYNKNKSKVNSNDISNLSTDNKLNNEKIKNKSYDDFNFTDYEKSFLKSKSVTAVGDSVLINIDKYLREFNPNLYLDGEVGRDMIDGPKILTNIKNSTGLGDIVLIALGSNGQLEYQNLVDLKKISEQKKLFFVNTVHSQSWESSINKDIEKFCKENDNVYLVDWYKYAKQRPELFAKDFVHPNVEGSIAYRNLIERAILNAYSK</sequence>
<keyword evidence="8" id="KW-0175">Coiled coil</keyword>
<keyword evidence="12" id="KW-1185">Reference proteome</keyword>
<feature type="transmembrane region" description="Helical" evidence="9">
    <location>
        <begin position="34"/>
        <end position="53"/>
    </location>
</feature>
<dbReference type="RefSeq" id="WP_154539380.1">
    <property type="nucleotide sequence ID" value="NZ_JAXDSU010000002.1"/>
</dbReference>
<feature type="domain" description="Acyltransferase 3" evidence="10">
    <location>
        <begin position="9"/>
        <end position="345"/>
    </location>
</feature>
<dbReference type="EMBL" id="VULQ01000002">
    <property type="protein sequence ID" value="MSS77342.1"/>
    <property type="molecule type" value="Genomic_DNA"/>
</dbReference>
<keyword evidence="7 11" id="KW-0012">Acyltransferase</keyword>
<feature type="transmembrane region" description="Helical" evidence="9">
    <location>
        <begin position="261"/>
        <end position="285"/>
    </location>
</feature>
<evidence type="ECO:0000313" key="11">
    <source>
        <dbReference type="EMBL" id="MSS77342.1"/>
    </source>
</evidence>
<dbReference type="Pfam" id="PF01757">
    <property type="entry name" value="Acyl_transf_3"/>
    <property type="match status" value="1"/>
</dbReference>
<evidence type="ECO:0000256" key="3">
    <source>
        <dbReference type="ARBA" id="ARBA00022679"/>
    </source>
</evidence>
<evidence type="ECO:0000256" key="2">
    <source>
        <dbReference type="ARBA" id="ARBA00022475"/>
    </source>
</evidence>
<dbReference type="GO" id="GO:0009103">
    <property type="term" value="P:lipopolysaccharide biosynthetic process"/>
    <property type="evidence" value="ECO:0007669"/>
    <property type="project" value="TreeGrafter"/>
</dbReference>
<comment type="subcellular location">
    <subcellularLocation>
        <location evidence="1">Cell membrane</location>
        <topology evidence="1">Multi-pass membrane protein</topology>
    </subcellularLocation>
</comment>
<evidence type="ECO:0000256" key="1">
    <source>
        <dbReference type="ARBA" id="ARBA00004651"/>
    </source>
</evidence>
<evidence type="ECO:0000256" key="7">
    <source>
        <dbReference type="ARBA" id="ARBA00023315"/>
    </source>
</evidence>
<dbReference type="InterPro" id="IPR036514">
    <property type="entry name" value="SGNH_hydro_sf"/>
</dbReference>
<feature type="transmembrane region" description="Helical" evidence="9">
    <location>
        <begin position="330"/>
        <end position="349"/>
    </location>
</feature>
<evidence type="ECO:0000259" key="10">
    <source>
        <dbReference type="Pfam" id="PF01757"/>
    </source>
</evidence>
<evidence type="ECO:0000256" key="5">
    <source>
        <dbReference type="ARBA" id="ARBA00022989"/>
    </source>
</evidence>
<dbReference type="InterPro" id="IPR002656">
    <property type="entry name" value="Acyl_transf_3_dom"/>
</dbReference>
<dbReference type="GO" id="GO:0005886">
    <property type="term" value="C:plasma membrane"/>
    <property type="evidence" value="ECO:0007669"/>
    <property type="project" value="UniProtKB-SubCell"/>
</dbReference>
<evidence type="ECO:0000256" key="4">
    <source>
        <dbReference type="ARBA" id="ARBA00022692"/>
    </source>
</evidence>
<dbReference type="GO" id="GO:0016747">
    <property type="term" value="F:acyltransferase activity, transferring groups other than amino-acyl groups"/>
    <property type="evidence" value="ECO:0007669"/>
    <property type="project" value="InterPro"/>
</dbReference>
<feature type="transmembrane region" description="Helical" evidence="9">
    <location>
        <begin position="361"/>
        <end position="379"/>
    </location>
</feature>
<organism evidence="11 12">
    <name type="scientific">Anaerococcus porci</name>
    <dbReference type="NCBI Taxonomy" id="2652269"/>
    <lineage>
        <taxon>Bacteria</taxon>
        <taxon>Bacillati</taxon>
        <taxon>Bacillota</taxon>
        <taxon>Tissierellia</taxon>
        <taxon>Tissierellales</taxon>
        <taxon>Peptoniphilaceae</taxon>
        <taxon>Anaerococcus</taxon>
    </lineage>
</organism>
<comment type="caution">
    <text evidence="11">The sequence shown here is derived from an EMBL/GenBank/DDBJ whole genome shotgun (WGS) entry which is preliminary data.</text>
</comment>
<keyword evidence="5 9" id="KW-1133">Transmembrane helix</keyword>
<keyword evidence="6 9" id="KW-0472">Membrane</keyword>
<dbReference type="SUPFAM" id="SSF52266">
    <property type="entry name" value="SGNH hydrolase"/>
    <property type="match status" value="1"/>
</dbReference>
<dbReference type="InterPro" id="IPR050879">
    <property type="entry name" value="Acyltransferase_3"/>
</dbReference>
<keyword evidence="3 11" id="KW-0808">Transferase</keyword>
<name>A0A6N7VR22_9FIRM</name>
<evidence type="ECO:0000256" key="9">
    <source>
        <dbReference type="SAM" id="Phobius"/>
    </source>
</evidence>
<dbReference type="Proteomes" id="UP000441925">
    <property type="component" value="Unassembled WGS sequence"/>
</dbReference>
<evidence type="ECO:0000313" key="12">
    <source>
        <dbReference type="Proteomes" id="UP000441925"/>
    </source>
</evidence>
<keyword evidence="2" id="KW-1003">Cell membrane</keyword>
<keyword evidence="4 9" id="KW-0812">Transmembrane</keyword>
<dbReference type="Gene3D" id="3.40.50.1110">
    <property type="entry name" value="SGNH hydrolase"/>
    <property type="match status" value="1"/>
</dbReference>
<dbReference type="PANTHER" id="PTHR23028:SF53">
    <property type="entry name" value="ACYL_TRANSF_3 DOMAIN-CONTAINING PROTEIN"/>
    <property type="match status" value="1"/>
</dbReference>